<gene>
    <name evidence="2" type="ORF">CR513_03238</name>
</gene>
<sequence length="234" mass="26762">MALLLEVEPNNIEEALLDDGWILAMQEELDQIDILAIATATWCKCVGKIYKFGWEKDYGGMAEVSVVGYKATHSVSHSTRSNLPKMLRSSLDEDEACQENMDSPTVSKRTSYMLKEMKTFHFDDWLLVPIKDSLVEDFRTLGIAITPIPHLILTFKLKYLNLQNRHPWEKLFQDYLHPPPQPQPKHPTSPTKQPPYTLNHEPKSYTSQVLTLYIPPPPLPQLGLAKQTKSIVKH</sequence>
<comment type="caution">
    <text evidence="2">The sequence shown here is derived from an EMBL/GenBank/DDBJ whole genome shotgun (WGS) entry which is preliminary data.</text>
</comment>
<dbReference type="OrthoDB" id="1434209at2759"/>
<evidence type="ECO:0000313" key="3">
    <source>
        <dbReference type="Proteomes" id="UP000257109"/>
    </source>
</evidence>
<feature type="compositionally biased region" description="Pro residues" evidence="1">
    <location>
        <begin position="177"/>
        <end position="187"/>
    </location>
</feature>
<proteinExistence type="predicted"/>
<reference evidence="2" key="1">
    <citation type="submission" date="2018-05" db="EMBL/GenBank/DDBJ databases">
        <title>Draft genome of Mucuna pruriens seed.</title>
        <authorList>
            <person name="Nnadi N.E."/>
            <person name="Vos R."/>
            <person name="Hasami M.H."/>
            <person name="Devisetty U.K."/>
            <person name="Aguiy J.C."/>
        </authorList>
    </citation>
    <scope>NUCLEOTIDE SEQUENCE [LARGE SCALE GENOMIC DNA]</scope>
    <source>
        <strain evidence="2">JCA_2017</strain>
    </source>
</reference>
<protein>
    <submittedName>
        <fullName evidence="2">Uncharacterized protein</fullName>
    </submittedName>
</protein>
<dbReference type="EMBL" id="QJKJ01000543">
    <property type="protein sequence ID" value="RDY12003.1"/>
    <property type="molecule type" value="Genomic_DNA"/>
</dbReference>
<accession>A0A371IAD5</accession>
<organism evidence="2 3">
    <name type="scientific">Mucuna pruriens</name>
    <name type="common">Velvet bean</name>
    <name type="synonym">Dolichos pruriens</name>
    <dbReference type="NCBI Taxonomy" id="157652"/>
    <lineage>
        <taxon>Eukaryota</taxon>
        <taxon>Viridiplantae</taxon>
        <taxon>Streptophyta</taxon>
        <taxon>Embryophyta</taxon>
        <taxon>Tracheophyta</taxon>
        <taxon>Spermatophyta</taxon>
        <taxon>Magnoliopsida</taxon>
        <taxon>eudicotyledons</taxon>
        <taxon>Gunneridae</taxon>
        <taxon>Pentapetalae</taxon>
        <taxon>rosids</taxon>
        <taxon>fabids</taxon>
        <taxon>Fabales</taxon>
        <taxon>Fabaceae</taxon>
        <taxon>Papilionoideae</taxon>
        <taxon>50 kb inversion clade</taxon>
        <taxon>NPAAA clade</taxon>
        <taxon>indigoferoid/millettioid clade</taxon>
        <taxon>Phaseoleae</taxon>
        <taxon>Mucuna</taxon>
    </lineage>
</organism>
<evidence type="ECO:0000313" key="2">
    <source>
        <dbReference type="EMBL" id="RDY12003.1"/>
    </source>
</evidence>
<feature type="non-terminal residue" evidence="2">
    <location>
        <position position="1"/>
    </location>
</feature>
<feature type="region of interest" description="Disordered" evidence="1">
    <location>
        <begin position="173"/>
        <end position="200"/>
    </location>
</feature>
<dbReference type="Proteomes" id="UP000257109">
    <property type="component" value="Unassembled WGS sequence"/>
</dbReference>
<keyword evidence="3" id="KW-1185">Reference proteome</keyword>
<evidence type="ECO:0000256" key="1">
    <source>
        <dbReference type="SAM" id="MobiDB-lite"/>
    </source>
</evidence>
<name>A0A371IAD5_MUCPR</name>
<dbReference type="AlphaFoldDB" id="A0A371IAD5"/>